<dbReference type="InterPro" id="IPR002035">
    <property type="entry name" value="VWF_A"/>
</dbReference>
<dbReference type="STRING" id="317577.GCA_000419625_01586"/>
<feature type="compositionally biased region" description="Low complexity" evidence="1">
    <location>
        <begin position="118"/>
        <end position="132"/>
    </location>
</feature>
<proteinExistence type="predicted"/>
<organism evidence="3 4">
    <name type="scientific">Deinococcus ficus</name>
    <dbReference type="NCBI Taxonomy" id="317577"/>
    <lineage>
        <taxon>Bacteria</taxon>
        <taxon>Thermotogati</taxon>
        <taxon>Deinococcota</taxon>
        <taxon>Deinococci</taxon>
        <taxon>Deinococcales</taxon>
        <taxon>Deinococcaceae</taxon>
        <taxon>Deinococcus</taxon>
    </lineage>
</organism>
<reference evidence="3 4" key="1">
    <citation type="submission" date="2017-05" db="EMBL/GenBank/DDBJ databases">
        <title>The complete genome sequence of Deinococcus ficus isolated from the rhizosphere of the Ficus religiosa L. in Taiwan.</title>
        <authorList>
            <person name="Wu K.-M."/>
            <person name="Liao T.-L."/>
            <person name="Liu Y.-M."/>
            <person name="Young C.-C."/>
            <person name="Tsai S.-F."/>
        </authorList>
    </citation>
    <scope>NUCLEOTIDE SEQUENCE [LARGE SCALE GENOMIC DNA]</scope>
    <source>
        <strain evidence="3 4">CC-FR2-10</strain>
    </source>
</reference>
<keyword evidence="4" id="KW-1185">Reference proteome</keyword>
<evidence type="ECO:0000256" key="1">
    <source>
        <dbReference type="SAM" id="MobiDB-lite"/>
    </source>
</evidence>
<dbReference type="PANTHER" id="PTHR39338">
    <property type="entry name" value="BLL5662 PROTEIN-RELATED"/>
    <property type="match status" value="1"/>
</dbReference>
<dbReference type="Proteomes" id="UP000259030">
    <property type="component" value="Chromosome"/>
</dbReference>
<evidence type="ECO:0000313" key="3">
    <source>
        <dbReference type="EMBL" id="ASN81570.1"/>
    </source>
</evidence>
<feature type="region of interest" description="Disordered" evidence="1">
    <location>
        <begin position="79"/>
        <end position="142"/>
    </location>
</feature>
<gene>
    <name evidence="3" type="ORF">DFI_11700</name>
</gene>
<dbReference type="InterPro" id="IPR008912">
    <property type="entry name" value="Uncharacterised_CoxE"/>
</dbReference>
<sequence>MEAAEVLSGRLPEFVRQLREQHGFLVGPGETESALRALQAVDLRREAEVREALRAVLTGRREQGPVFDAAFRAFFHPAATAGTPPLPRLNAPPAPAARPAGNTAREGPPTRPGEDPDAAPTDAEAAGPVRPAGRPRPGDSLGDAIQAQTRRTLLSPNAAEGGEALVQGADLHELLGVAGRLVRAVPLGPSRRLRAQARGTRLEVRGTLRAAARMGGEATRLYWRGRPRRDPRFLVVLDGSRSMGEAAGRLLRFAQALALRGRVEVFVFSTGLHRLTPQLRRTPPGAPLRLPALGDAWGGGTRIGENLLRLTRDEQARVTPDTLVLVLSDGLDTGDPALLVRALRDLKRRSAGVVWLSPLAGTAGYRPVQVAVQAAWPHLRAFLPAGRVADLHALPGRLREAALRGRGG</sequence>
<dbReference type="EMBL" id="CP021081">
    <property type="protein sequence ID" value="ASN81570.1"/>
    <property type="molecule type" value="Genomic_DNA"/>
</dbReference>
<dbReference type="InterPro" id="IPR036465">
    <property type="entry name" value="vWFA_dom_sf"/>
</dbReference>
<dbReference type="AlphaFoldDB" id="A0A221SY71"/>
<dbReference type="RefSeq" id="WP_027463428.1">
    <property type="nucleotide sequence ID" value="NZ_CP021081.1"/>
</dbReference>
<feature type="compositionally biased region" description="Pro residues" evidence="1">
    <location>
        <begin position="84"/>
        <end position="96"/>
    </location>
</feature>
<evidence type="ECO:0000313" key="4">
    <source>
        <dbReference type="Proteomes" id="UP000259030"/>
    </source>
</evidence>
<accession>A0A221SY71</accession>
<evidence type="ECO:0000259" key="2">
    <source>
        <dbReference type="SMART" id="SM00327"/>
    </source>
</evidence>
<dbReference type="KEGG" id="dfc:DFI_11700"/>
<dbReference type="SMART" id="SM00327">
    <property type="entry name" value="VWA"/>
    <property type="match status" value="1"/>
</dbReference>
<dbReference type="Gene3D" id="3.40.50.410">
    <property type="entry name" value="von Willebrand factor, type A domain"/>
    <property type="match status" value="1"/>
</dbReference>
<dbReference type="Pfam" id="PF05762">
    <property type="entry name" value="VWA_CoxE"/>
    <property type="match status" value="1"/>
</dbReference>
<name>A0A221SY71_9DEIO</name>
<dbReference type="PANTHER" id="PTHR39338:SF6">
    <property type="entry name" value="BLL5662 PROTEIN"/>
    <property type="match status" value="1"/>
</dbReference>
<protein>
    <recommendedName>
        <fullName evidence="2">VWFA domain-containing protein</fullName>
    </recommendedName>
</protein>
<dbReference type="SUPFAM" id="SSF53300">
    <property type="entry name" value="vWA-like"/>
    <property type="match status" value="1"/>
</dbReference>
<dbReference type="CDD" id="cd00198">
    <property type="entry name" value="vWFA"/>
    <property type="match status" value="1"/>
</dbReference>
<feature type="domain" description="VWFA" evidence="2">
    <location>
        <begin position="230"/>
        <end position="393"/>
    </location>
</feature>